<sequence length="180" mass="21364">MILSYKDCIEKYGSDYLLKKEIANGNIFMKEKGVYSTRRNVSDLEVIMSKYPKAVFTGSSAFYYHSLTDVIPDYFYLATKREDSRIRDPRVKQSFLKDDIYGPGITEIIYNNVVIRTYSLERMLVELMRFRTKIPFDYYKEIILNYRRIADQMDFGIVEDYAYMFKNGEKIMEGIQLEVL</sequence>
<dbReference type="Proteomes" id="UP000199428">
    <property type="component" value="Unassembled WGS sequence"/>
</dbReference>
<protein>
    <submittedName>
        <fullName evidence="1">Transcriptional regulator, AbiEi antitoxin, Type IV TA system</fullName>
    </submittedName>
</protein>
<evidence type="ECO:0000313" key="1">
    <source>
        <dbReference type="EMBL" id="SCZ77500.1"/>
    </source>
</evidence>
<accession>A0A1G5RUV5</accession>
<proteinExistence type="predicted"/>
<name>A0A1G5RUV5_PSEXY</name>
<reference evidence="1 2" key="1">
    <citation type="submission" date="2016-10" db="EMBL/GenBank/DDBJ databases">
        <authorList>
            <person name="de Groot N.N."/>
        </authorList>
    </citation>
    <scope>NUCLEOTIDE SEQUENCE [LARGE SCALE GENOMIC DNA]</scope>
    <source>
        <strain evidence="1 2">DSM 10317</strain>
    </source>
</reference>
<evidence type="ECO:0000313" key="2">
    <source>
        <dbReference type="Proteomes" id="UP000199428"/>
    </source>
</evidence>
<dbReference type="EMBL" id="FMWK01000003">
    <property type="protein sequence ID" value="SCZ77500.1"/>
    <property type="molecule type" value="Genomic_DNA"/>
</dbReference>
<dbReference type="AlphaFoldDB" id="A0A1G5RUV5"/>
<dbReference type="RefSeq" id="WP_090161477.1">
    <property type="nucleotide sequence ID" value="NZ_FMWK01000003.1"/>
</dbReference>
<organism evidence="1 2">
    <name type="scientific">Pseudobutyrivibrio xylanivorans</name>
    <dbReference type="NCBI Taxonomy" id="185007"/>
    <lineage>
        <taxon>Bacteria</taxon>
        <taxon>Bacillati</taxon>
        <taxon>Bacillota</taxon>
        <taxon>Clostridia</taxon>
        <taxon>Lachnospirales</taxon>
        <taxon>Lachnospiraceae</taxon>
        <taxon>Pseudobutyrivibrio</taxon>
    </lineage>
</organism>
<gene>
    <name evidence="1" type="ORF">SAMN02910350_00820</name>
</gene>